<dbReference type="Pfam" id="PF00168">
    <property type="entry name" value="C2"/>
    <property type="match status" value="1"/>
</dbReference>
<dbReference type="AlphaFoldDB" id="A0A2U1PPV0"/>
<dbReference type="InterPro" id="IPR000008">
    <property type="entry name" value="C2_dom"/>
</dbReference>
<dbReference type="Proteomes" id="UP000245207">
    <property type="component" value="Unassembled WGS sequence"/>
</dbReference>
<gene>
    <name evidence="3" type="ORF">CTI12_AA127070</name>
</gene>
<evidence type="ECO:0000256" key="1">
    <source>
        <dbReference type="SAM" id="MobiDB-lite"/>
    </source>
</evidence>
<dbReference type="InterPro" id="IPR035892">
    <property type="entry name" value="C2_domain_sf"/>
</dbReference>
<comment type="caution">
    <text evidence="3">The sequence shown here is derived from an EMBL/GenBank/DDBJ whole genome shotgun (WGS) entry which is preliminary data.</text>
</comment>
<dbReference type="SMART" id="SM00239">
    <property type="entry name" value="C2"/>
    <property type="match status" value="1"/>
</dbReference>
<evidence type="ECO:0000259" key="2">
    <source>
        <dbReference type="PROSITE" id="PS50004"/>
    </source>
</evidence>
<accession>A0A2U1PPV0</accession>
<name>A0A2U1PPV0_ARTAN</name>
<dbReference type="GO" id="GO:0006952">
    <property type="term" value="P:defense response"/>
    <property type="evidence" value="ECO:0007669"/>
    <property type="project" value="InterPro"/>
</dbReference>
<dbReference type="CDD" id="cd04051">
    <property type="entry name" value="C2_SRC2_like"/>
    <property type="match status" value="1"/>
</dbReference>
<dbReference type="PANTHER" id="PTHR32246:SF173">
    <property type="entry name" value="C2 DOMAIN-CONTAINING PROTEIN"/>
    <property type="match status" value="1"/>
</dbReference>
<organism evidence="3 4">
    <name type="scientific">Artemisia annua</name>
    <name type="common">Sweet wormwood</name>
    <dbReference type="NCBI Taxonomy" id="35608"/>
    <lineage>
        <taxon>Eukaryota</taxon>
        <taxon>Viridiplantae</taxon>
        <taxon>Streptophyta</taxon>
        <taxon>Embryophyta</taxon>
        <taxon>Tracheophyta</taxon>
        <taxon>Spermatophyta</taxon>
        <taxon>Magnoliopsida</taxon>
        <taxon>eudicotyledons</taxon>
        <taxon>Gunneridae</taxon>
        <taxon>Pentapetalae</taxon>
        <taxon>asterids</taxon>
        <taxon>campanulids</taxon>
        <taxon>Asterales</taxon>
        <taxon>Asteraceae</taxon>
        <taxon>Asteroideae</taxon>
        <taxon>Anthemideae</taxon>
        <taxon>Artemisiinae</taxon>
        <taxon>Artemisia</taxon>
    </lineage>
</organism>
<feature type="compositionally biased region" description="Low complexity" evidence="1">
    <location>
        <begin position="179"/>
        <end position="191"/>
    </location>
</feature>
<dbReference type="PROSITE" id="PS50004">
    <property type="entry name" value="C2"/>
    <property type="match status" value="1"/>
</dbReference>
<keyword evidence="4" id="KW-1185">Reference proteome</keyword>
<evidence type="ECO:0000313" key="4">
    <source>
        <dbReference type="Proteomes" id="UP000245207"/>
    </source>
</evidence>
<dbReference type="OrthoDB" id="270970at2759"/>
<evidence type="ECO:0000313" key="3">
    <source>
        <dbReference type="EMBL" id="PWA87779.1"/>
    </source>
</evidence>
<dbReference type="SUPFAM" id="SSF49562">
    <property type="entry name" value="C2 domain (Calcium/lipid-binding domain, CaLB)"/>
    <property type="match status" value="1"/>
</dbReference>
<protein>
    <submittedName>
        <fullName evidence="3">C2 calcium-dependent membrane targeting</fullName>
    </submittedName>
</protein>
<dbReference type="InterPro" id="IPR044750">
    <property type="entry name" value="C2_SRC2/BAP"/>
</dbReference>
<dbReference type="PANTHER" id="PTHR32246">
    <property type="entry name" value="INGRESSION PROTEIN FIC1"/>
    <property type="match status" value="1"/>
</dbReference>
<dbReference type="Gene3D" id="2.60.40.150">
    <property type="entry name" value="C2 domain"/>
    <property type="match status" value="1"/>
</dbReference>
<feature type="domain" description="C2" evidence="2">
    <location>
        <begin position="1"/>
        <end position="109"/>
    </location>
</feature>
<feature type="region of interest" description="Disordered" evidence="1">
    <location>
        <begin position="177"/>
        <end position="204"/>
    </location>
</feature>
<proteinExistence type="predicted"/>
<dbReference type="EMBL" id="PKPP01000877">
    <property type="protein sequence ID" value="PWA87779.1"/>
    <property type="molecule type" value="Genomic_DNA"/>
</dbReference>
<sequence length="262" mass="26929">MECRTLDLTLRSARSLGNKSIFGKSDVYAVVSISGTHSKLRTSVDKHGGSEPTWNYPMKLTIDEALGQQNRLNLVIKIKTVGIFGDRTVGQVEVPIKELMEGIKDDGKAMQETSYQIRRKSGKSKGYVSFSYKFGEKFIEPVTAYPVYPPGFAAGSGSAYPAQPKAGYANPYQQQQPVYGGAPLPPQGYAGYPPPQPVYAQAPLPQRGRFGGAGLGTGLLGGALGGLLIGDMISHGGGGCGGGGCGGGGCGGGGCGGGGCGG</sequence>
<reference evidence="3 4" key="1">
    <citation type="journal article" date="2018" name="Mol. Plant">
        <title>The genome of Artemisia annua provides insight into the evolution of Asteraceae family and artemisinin biosynthesis.</title>
        <authorList>
            <person name="Shen Q."/>
            <person name="Zhang L."/>
            <person name="Liao Z."/>
            <person name="Wang S."/>
            <person name="Yan T."/>
            <person name="Shi P."/>
            <person name="Liu M."/>
            <person name="Fu X."/>
            <person name="Pan Q."/>
            <person name="Wang Y."/>
            <person name="Lv Z."/>
            <person name="Lu X."/>
            <person name="Zhang F."/>
            <person name="Jiang W."/>
            <person name="Ma Y."/>
            <person name="Chen M."/>
            <person name="Hao X."/>
            <person name="Li L."/>
            <person name="Tang Y."/>
            <person name="Lv G."/>
            <person name="Zhou Y."/>
            <person name="Sun X."/>
            <person name="Brodelius P.E."/>
            <person name="Rose J.K.C."/>
            <person name="Tang K."/>
        </authorList>
    </citation>
    <scope>NUCLEOTIDE SEQUENCE [LARGE SCALE GENOMIC DNA]</scope>
    <source>
        <strain evidence="4">cv. Huhao1</strain>
        <tissue evidence="3">Leaf</tissue>
    </source>
</reference>